<dbReference type="Pfam" id="PF13577">
    <property type="entry name" value="SnoaL_4"/>
    <property type="match status" value="1"/>
</dbReference>
<dbReference type="EMBL" id="JACHIT010000002">
    <property type="protein sequence ID" value="MBB5915562.1"/>
    <property type="molecule type" value="Genomic_DNA"/>
</dbReference>
<dbReference type="AlphaFoldDB" id="A0A7W9PG84"/>
<feature type="domain" description="SnoaL-like" evidence="1">
    <location>
        <begin position="10"/>
        <end position="129"/>
    </location>
</feature>
<accession>A0A7W9PG84</accession>
<protein>
    <submittedName>
        <fullName evidence="2">3',5'-cyclic AMP phosphodiesterase CpdA</fullName>
    </submittedName>
</protein>
<dbReference type="Gene3D" id="3.10.450.50">
    <property type="match status" value="1"/>
</dbReference>
<evidence type="ECO:0000313" key="3">
    <source>
        <dbReference type="Proteomes" id="UP000540412"/>
    </source>
</evidence>
<dbReference type="SUPFAM" id="SSF54427">
    <property type="entry name" value="NTF2-like"/>
    <property type="match status" value="1"/>
</dbReference>
<gene>
    <name evidence="2" type="ORF">BJY24_004474</name>
</gene>
<dbReference type="InterPro" id="IPR037401">
    <property type="entry name" value="SnoaL-like"/>
</dbReference>
<comment type="caution">
    <text evidence="2">The sequence shown here is derived from an EMBL/GenBank/DDBJ whole genome shotgun (WGS) entry which is preliminary data.</text>
</comment>
<dbReference type="RefSeq" id="WP_040752752.1">
    <property type="nucleotide sequence ID" value="NZ_JACHIT010000002.1"/>
</dbReference>
<proteinExistence type="predicted"/>
<dbReference type="InterPro" id="IPR032710">
    <property type="entry name" value="NTF2-like_dom_sf"/>
</dbReference>
<keyword evidence="3" id="KW-1185">Reference proteome</keyword>
<evidence type="ECO:0000313" key="2">
    <source>
        <dbReference type="EMBL" id="MBB5915562.1"/>
    </source>
</evidence>
<dbReference type="Proteomes" id="UP000540412">
    <property type="component" value="Unassembled WGS sequence"/>
</dbReference>
<reference evidence="2 3" key="1">
    <citation type="submission" date="2020-08" db="EMBL/GenBank/DDBJ databases">
        <title>Sequencing the genomes of 1000 actinobacteria strains.</title>
        <authorList>
            <person name="Klenk H.-P."/>
        </authorList>
    </citation>
    <scope>NUCLEOTIDE SEQUENCE [LARGE SCALE GENOMIC DNA]</scope>
    <source>
        <strain evidence="2 3">DSM 43582</strain>
    </source>
</reference>
<evidence type="ECO:0000259" key="1">
    <source>
        <dbReference type="Pfam" id="PF13577"/>
    </source>
</evidence>
<sequence length="144" mass="15861">MSDIETLVRDLADRAELADLVARHSLWIDEHRYDETDRLFTADVVVKSLRGESSGIDGLIELVRAGHDTYAATLHNKSNLVIDLDGDTATVRAHDVAVLVVDDKTETIAAAVHRYGARRTGAGWRFDRLEITPIALTGALERAL</sequence>
<organism evidence="2 3">
    <name type="scientific">Nocardia transvalensis</name>
    <dbReference type="NCBI Taxonomy" id="37333"/>
    <lineage>
        <taxon>Bacteria</taxon>
        <taxon>Bacillati</taxon>
        <taxon>Actinomycetota</taxon>
        <taxon>Actinomycetes</taxon>
        <taxon>Mycobacteriales</taxon>
        <taxon>Nocardiaceae</taxon>
        <taxon>Nocardia</taxon>
    </lineage>
</organism>
<name>A0A7W9PG84_9NOCA</name>